<gene>
    <name evidence="5" type="ORF">VIBNISOn1_1610056</name>
</gene>
<comment type="caution">
    <text evidence="5">The sequence shown here is derived from an EMBL/GenBank/DDBJ whole genome shotgun (WGS) entry which is preliminary data.</text>
</comment>
<dbReference type="Pfam" id="PF08545">
    <property type="entry name" value="ACP_syn_III"/>
    <property type="match status" value="1"/>
</dbReference>
<sequence length="331" mass="36014">MAFRIVSSDIYLPEYPWSAEDFDVYLGLTKGTSKKKFAVEKRYIASGQESAIFMATQAILKCLRQSPFSLSDIDLLIYASGTRHQSLPYDAAAVLAELKAPPSITSLDINSTCLSFLSALDYAQCVFMAKRHQRVLIVTSELGSGITLNKFRKPKPEVATLFSDGAAAYLLEASELGYGLHGAMFETHHEGYECCQIKGGGSHVNPHKVSHSEYLAACQFEMDGKSLFRHIVNVMPEFLKRGIANAGLTQSDIAYFLPHQASHHGMAKLPKLTGFSAEKIVNNFRELGNQVAASLPINLHLLRLEKAGSGEKVLLAGSAAGLSLGMGVIEL</sequence>
<proteinExistence type="predicted"/>
<dbReference type="RefSeq" id="WP_022611238.1">
    <property type="nucleotide sequence ID" value="NZ_LK391965.1"/>
</dbReference>
<keyword evidence="2" id="KW-0012">Acyltransferase</keyword>
<dbReference type="GO" id="GO:0004315">
    <property type="term" value="F:3-oxoacyl-[acyl-carrier-protein] synthase activity"/>
    <property type="evidence" value="ECO:0007669"/>
    <property type="project" value="InterPro"/>
</dbReference>
<name>A0AAV2VML5_9VIBR</name>
<feature type="domain" description="Beta-ketoacyl-[acyl-carrier-protein] synthase III C-terminal" evidence="3">
    <location>
        <begin position="244"/>
        <end position="330"/>
    </location>
</feature>
<dbReference type="SUPFAM" id="SSF53901">
    <property type="entry name" value="Thiolase-like"/>
    <property type="match status" value="1"/>
</dbReference>
<dbReference type="Gene3D" id="3.40.47.10">
    <property type="match status" value="1"/>
</dbReference>
<evidence type="ECO:0000256" key="2">
    <source>
        <dbReference type="ARBA" id="ARBA00023315"/>
    </source>
</evidence>
<feature type="domain" description="Beta-ketoacyl-[acyl-carrier-protein] synthase III N-terminal" evidence="4">
    <location>
        <begin position="107"/>
        <end position="175"/>
    </location>
</feature>
<accession>A0AAV2VML5</accession>
<reference evidence="5 6" key="1">
    <citation type="journal article" date="2013" name="ISME J.">
        <title>Comparative genomics of pathogenic lineages of Vibrio nigripulchritudo identifies virulence-associated traits.</title>
        <authorList>
            <person name="Goudenege D."/>
            <person name="Labreuche Y."/>
            <person name="Krin E."/>
            <person name="Ansquer D."/>
            <person name="Mangenot S."/>
            <person name="Calteau A."/>
            <person name="Medigue C."/>
            <person name="Mazel D."/>
            <person name="Polz M.F."/>
            <person name="Le Roux F."/>
        </authorList>
    </citation>
    <scope>NUCLEOTIDE SEQUENCE [LARGE SCALE GENOMIC DNA]</scope>
    <source>
        <strain evidence="5 6">SOn1</strain>
    </source>
</reference>
<evidence type="ECO:0000313" key="6">
    <source>
        <dbReference type="Proteomes" id="UP000018211"/>
    </source>
</evidence>
<dbReference type="EMBL" id="CAOF01000070">
    <property type="protein sequence ID" value="CCO45934.1"/>
    <property type="molecule type" value="Genomic_DNA"/>
</dbReference>
<evidence type="ECO:0000256" key="1">
    <source>
        <dbReference type="ARBA" id="ARBA00022679"/>
    </source>
</evidence>
<dbReference type="InterPro" id="IPR013751">
    <property type="entry name" value="ACP_syn_III_N"/>
</dbReference>
<dbReference type="InterPro" id="IPR013747">
    <property type="entry name" value="ACP_syn_III_C"/>
</dbReference>
<dbReference type="AlphaFoldDB" id="A0AAV2VML5"/>
<dbReference type="PANTHER" id="PTHR34069:SF2">
    <property type="entry name" value="BETA-KETOACYL-[ACYL-CARRIER-PROTEIN] SYNTHASE III"/>
    <property type="match status" value="1"/>
</dbReference>
<dbReference type="GO" id="GO:0044550">
    <property type="term" value="P:secondary metabolite biosynthetic process"/>
    <property type="evidence" value="ECO:0007669"/>
    <property type="project" value="TreeGrafter"/>
</dbReference>
<dbReference type="GO" id="GO:0006633">
    <property type="term" value="P:fatty acid biosynthetic process"/>
    <property type="evidence" value="ECO:0007669"/>
    <property type="project" value="InterPro"/>
</dbReference>
<protein>
    <submittedName>
        <fullName evidence="5">3-hydroxy-3-methylglutaryl CoA synthase/Beta-ketoacyl-acyl-carrier-protein synthase</fullName>
    </submittedName>
</protein>
<dbReference type="CDD" id="cd00830">
    <property type="entry name" value="KAS_III"/>
    <property type="match status" value="1"/>
</dbReference>
<evidence type="ECO:0000259" key="4">
    <source>
        <dbReference type="Pfam" id="PF08545"/>
    </source>
</evidence>
<evidence type="ECO:0000259" key="3">
    <source>
        <dbReference type="Pfam" id="PF08541"/>
    </source>
</evidence>
<dbReference type="InterPro" id="IPR016039">
    <property type="entry name" value="Thiolase-like"/>
</dbReference>
<dbReference type="Pfam" id="PF08541">
    <property type="entry name" value="ACP_syn_III_C"/>
    <property type="match status" value="1"/>
</dbReference>
<organism evidence="5 6">
    <name type="scientific">Vibrio nigripulchritudo SOn1</name>
    <dbReference type="NCBI Taxonomy" id="1238450"/>
    <lineage>
        <taxon>Bacteria</taxon>
        <taxon>Pseudomonadati</taxon>
        <taxon>Pseudomonadota</taxon>
        <taxon>Gammaproteobacteria</taxon>
        <taxon>Vibrionales</taxon>
        <taxon>Vibrionaceae</taxon>
        <taxon>Vibrio</taxon>
    </lineage>
</organism>
<dbReference type="PANTHER" id="PTHR34069">
    <property type="entry name" value="3-OXOACYL-[ACYL-CARRIER-PROTEIN] SYNTHASE 3"/>
    <property type="match status" value="1"/>
</dbReference>
<evidence type="ECO:0000313" key="5">
    <source>
        <dbReference type="EMBL" id="CCO45934.1"/>
    </source>
</evidence>
<keyword evidence="1" id="KW-0808">Transferase</keyword>
<dbReference type="Proteomes" id="UP000018211">
    <property type="component" value="Unassembled WGS sequence"/>
</dbReference>